<organism evidence="1 2">
    <name type="scientific">Taklimakanibacter albus</name>
    <dbReference type="NCBI Taxonomy" id="2800327"/>
    <lineage>
        <taxon>Bacteria</taxon>
        <taxon>Pseudomonadati</taxon>
        <taxon>Pseudomonadota</taxon>
        <taxon>Alphaproteobacteria</taxon>
        <taxon>Hyphomicrobiales</taxon>
        <taxon>Aestuariivirgaceae</taxon>
        <taxon>Taklimakanibacter</taxon>
    </lineage>
</organism>
<sequence length="302" mass="33894">MKPFAIAGIQMHLGHGSNIEAMRQRVDLTMHLFPWVQMVTFSELACYGPLLQHAQPLPGAAEDAFRDMARHHRIWIVNGSMYERRDGGIFNTTSVINPEGDVVGRYRKMFPFLPLEQGVQAGTEFFTFDVEGAGKFGVLNCYDIWFPETSRQLAAMGVDVILHPVMTHTIDRDVDIAISHATSAMMQCYIFDINGLGAGGNGRSCVFDPSGRQLFMGDTTEQIIPIEIDMELVRRSRERGIRGLGQMAKSFRDRAVDFPVYDRERFDSSYLDSLGALATPRRVDAPAPRNVHTLPVRRSLVN</sequence>
<comment type="caution">
    <text evidence="1">The sequence shown here is derived from an EMBL/GenBank/DDBJ whole genome shotgun (WGS) entry which is preliminary data.</text>
</comment>
<name>A0ACC5R2H2_9HYPH</name>
<protein>
    <submittedName>
        <fullName evidence="1">Carbon-nitrogen hydrolase family protein</fullName>
    </submittedName>
</protein>
<dbReference type="Proteomes" id="UP000616151">
    <property type="component" value="Unassembled WGS sequence"/>
</dbReference>
<accession>A0ACC5R2H2</accession>
<dbReference type="EMBL" id="JAENHL010000006">
    <property type="protein sequence ID" value="MBK1866603.1"/>
    <property type="molecule type" value="Genomic_DNA"/>
</dbReference>
<keyword evidence="2" id="KW-1185">Reference proteome</keyword>
<proteinExistence type="predicted"/>
<gene>
    <name evidence="1" type="ORF">JHL16_09585</name>
</gene>
<keyword evidence="1" id="KW-0378">Hydrolase</keyword>
<evidence type="ECO:0000313" key="1">
    <source>
        <dbReference type="EMBL" id="MBK1866603.1"/>
    </source>
</evidence>
<reference evidence="1" key="1">
    <citation type="submission" date="2021-01" db="EMBL/GenBank/DDBJ databases">
        <authorList>
            <person name="Sun Q."/>
        </authorList>
    </citation>
    <scope>NUCLEOTIDE SEQUENCE</scope>
    <source>
        <strain evidence="1">YIM B02566</strain>
    </source>
</reference>
<evidence type="ECO:0000313" key="2">
    <source>
        <dbReference type="Proteomes" id="UP000616151"/>
    </source>
</evidence>